<dbReference type="AlphaFoldDB" id="A0A7X1EB82"/>
<keyword evidence="1" id="KW-0812">Transmembrane</keyword>
<dbReference type="EMBL" id="JACHVC010000013">
    <property type="protein sequence ID" value="MBC2607522.1"/>
    <property type="molecule type" value="Genomic_DNA"/>
</dbReference>
<keyword evidence="1" id="KW-0472">Membrane</keyword>
<feature type="transmembrane region" description="Helical" evidence="1">
    <location>
        <begin position="63"/>
        <end position="86"/>
    </location>
</feature>
<protein>
    <submittedName>
        <fullName evidence="2">Uncharacterized protein</fullName>
    </submittedName>
</protein>
<name>A0A7X1EB82_9BACT</name>
<reference evidence="2 3" key="1">
    <citation type="submission" date="2020-07" db="EMBL/GenBank/DDBJ databases">
        <authorList>
            <person name="Feng X."/>
        </authorList>
    </citation>
    <scope>NUCLEOTIDE SEQUENCE [LARGE SCALE GENOMIC DNA]</scope>
    <source>
        <strain evidence="2 3">JCM23202</strain>
    </source>
</reference>
<gene>
    <name evidence="2" type="ORF">H5P27_15825</name>
</gene>
<sequence length="138" mass="15167">MRLIHWLYVTALFVPAIARLAQKVSTDTGGFTSRFGPLLAVLLLAAGFIGYRQKKAILISSFWRWIVGLLGFGFVGLFSFGIYLFIFVGKPVLAEAAVITITSLAAIPALISLFKYSKPNNDIWKSGELPKEEPNSNT</sequence>
<feature type="transmembrane region" description="Helical" evidence="1">
    <location>
        <begin position="34"/>
        <end position="51"/>
    </location>
</feature>
<keyword evidence="3" id="KW-1185">Reference proteome</keyword>
<evidence type="ECO:0000313" key="3">
    <source>
        <dbReference type="Proteomes" id="UP000526501"/>
    </source>
</evidence>
<feature type="transmembrane region" description="Helical" evidence="1">
    <location>
        <begin position="92"/>
        <end position="114"/>
    </location>
</feature>
<evidence type="ECO:0000313" key="2">
    <source>
        <dbReference type="EMBL" id="MBC2607522.1"/>
    </source>
</evidence>
<proteinExistence type="predicted"/>
<evidence type="ECO:0000256" key="1">
    <source>
        <dbReference type="SAM" id="Phobius"/>
    </source>
</evidence>
<dbReference type="RefSeq" id="WP_185661403.1">
    <property type="nucleotide sequence ID" value="NZ_CAWPOO010000013.1"/>
</dbReference>
<accession>A0A7X1EB82</accession>
<keyword evidence="1" id="KW-1133">Transmembrane helix</keyword>
<dbReference type="Proteomes" id="UP000526501">
    <property type="component" value="Unassembled WGS sequence"/>
</dbReference>
<organism evidence="2 3">
    <name type="scientific">Pelagicoccus albus</name>
    <dbReference type="NCBI Taxonomy" id="415222"/>
    <lineage>
        <taxon>Bacteria</taxon>
        <taxon>Pseudomonadati</taxon>
        <taxon>Verrucomicrobiota</taxon>
        <taxon>Opitutia</taxon>
        <taxon>Puniceicoccales</taxon>
        <taxon>Pelagicoccaceae</taxon>
        <taxon>Pelagicoccus</taxon>
    </lineage>
</organism>
<comment type="caution">
    <text evidence="2">The sequence shown here is derived from an EMBL/GenBank/DDBJ whole genome shotgun (WGS) entry which is preliminary data.</text>
</comment>